<reference evidence="2" key="1">
    <citation type="journal article" date="2016" name="Genome Announc.">
        <title>Draft genome sequences of fungus Aspergillus calidoustus.</title>
        <authorList>
            <person name="Horn F."/>
            <person name="Linde J."/>
            <person name="Mattern D.J."/>
            <person name="Walther G."/>
            <person name="Guthke R."/>
            <person name="Scherlach K."/>
            <person name="Martin K."/>
            <person name="Brakhage A.A."/>
            <person name="Petzke L."/>
            <person name="Valiante V."/>
        </authorList>
    </citation>
    <scope>NUCLEOTIDE SEQUENCE [LARGE SCALE GENOMIC DNA]</scope>
    <source>
        <strain evidence="2">SF006504</strain>
    </source>
</reference>
<keyword evidence="2" id="KW-1185">Reference proteome</keyword>
<proteinExistence type="predicted"/>
<name>A0A0U5GPT0_ASPCI</name>
<gene>
    <name evidence="1" type="ORF">ASPCAL02255</name>
</gene>
<evidence type="ECO:0000313" key="1">
    <source>
        <dbReference type="EMBL" id="CEN59814.1"/>
    </source>
</evidence>
<sequence>MNPALPQGGPPQKAHPIHPALKCALFLDFLFHLKGVENVSRLNTADSISHVRSDHPPAHRTLNWGTIITSRKRNASI</sequence>
<dbReference type="AlphaFoldDB" id="A0A0U5GPT0"/>
<accession>A0A0U5GPT0</accession>
<organism evidence="1 2">
    <name type="scientific">Aspergillus calidoustus</name>
    <dbReference type="NCBI Taxonomy" id="454130"/>
    <lineage>
        <taxon>Eukaryota</taxon>
        <taxon>Fungi</taxon>
        <taxon>Dikarya</taxon>
        <taxon>Ascomycota</taxon>
        <taxon>Pezizomycotina</taxon>
        <taxon>Eurotiomycetes</taxon>
        <taxon>Eurotiomycetidae</taxon>
        <taxon>Eurotiales</taxon>
        <taxon>Aspergillaceae</taxon>
        <taxon>Aspergillus</taxon>
        <taxon>Aspergillus subgen. Nidulantes</taxon>
    </lineage>
</organism>
<dbReference type="EMBL" id="CDMC01000002">
    <property type="protein sequence ID" value="CEN59814.1"/>
    <property type="molecule type" value="Genomic_DNA"/>
</dbReference>
<protein>
    <submittedName>
        <fullName evidence="1">Uncharacterized protein</fullName>
    </submittedName>
</protein>
<evidence type="ECO:0000313" key="2">
    <source>
        <dbReference type="Proteomes" id="UP000054771"/>
    </source>
</evidence>
<dbReference type="Proteomes" id="UP000054771">
    <property type="component" value="Unassembled WGS sequence"/>
</dbReference>